<dbReference type="AlphaFoldDB" id="A0A1B2IXH9"/>
<dbReference type="RefSeq" id="WP_054711866.1">
    <property type="nucleotide sequence ID" value="NZ_CP014912.1"/>
</dbReference>
<dbReference type="Gene3D" id="1.10.1220.10">
    <property type="entry name" value="Met repressor-like"/>
    <property type="match status" value="1"/>
</dbReference>
<dbReference type="GO" id="GO:0006355">
    <property type="term" value="P:regulation of DNA-templated transcription"/>
    <property type="evidence" value="ECO:0007669"/>
    <property type="project" value="InterPro"/>
</dbReference>
<accession>A0A1B2IXH9</accession>
<sequence>MNQLKKDTQVNFRTNSQVLQEAKAVFAEKHLDASQGFNMFLEFVASRKELPFKTNDELEREKLIDQLQKRVQHNESEINKGNYTTLNQLEREFFE</sequence>
<proteinExistence type="predicted"/>
<gene>
    <name evidence="1" type="ORF">AYR63_06320</name>
</gene>
<reference evidence="1 2" key="1">
    <citation type="submission" date="2016-03" db="EMBL/GenBank/DDBJ databases">
        <title>Pediococcus and Lactobacillus from brewery environment - whole genome sequencing and assembly.</title>
        <authorList>
            <person name="Behr J."/>
            <person name="Geissler A.J."/>
            <person name="Vogel R.F."/>
        </authorList>
    </citation>
    <scope>NUCLEOTIDE SEQUENCE [LARGE SCALE GENOMIC DNA]</scope>
    <source>
        <strain evidence="1 2">TMW 1.1995</strain>
    </source>
</reference>
<protein>
    <submittedName>
        <fullName evidence="1">Uncharacterized protein</fullName>
    </submittedName>
</protein>
<dbReference type="InterPro" id="IPR007337">
    <property type="entry name" value="RelB/DinJ"/>
</dbReference>
<dbReference type="Pfam" id="PF04221">
    <property type="entry name" value="RelB"/>
    <property type="match status" value="1"/>
</dbReference>
<organism evidence="1 2">
    <name type="scientific">Secundilactobacillus paracollinoides</name>
    <dbReference type="NCBI Taxonomy" id="240427"/>
    <lineage>
        <taxon>Bacteria</taxon>
        <taxon>Bacillati</taxon>
        <taxon>Bacillota</taxon>
        <taxon>Bacilli</taxon>
        <taxon>Lactobacillales</taxon>
        <taxon>Lactobacillaceae</taxon>
        <taxon>Secundilactobacillus</taxon>
    </lineage>
</organism>
<keyword evidence="2" id="KW-1185">Reference proteome</keyword>
<dbReference type="KEGG" id="lpd:AYR62_11880"/>
<dbReference type="Proteomes" id="UP000093267">
    <property type="component" value="Chromosome"/>
</dbReference>
<evidence type="ECO:0000313" key="2">
    <source>
        <dbReference type="Proteomes" id="UP000093267"/>
    </source>
</evidence>
<dbReference type="EMBL" id="CP014924">
    <property type="protein sequence ID" value="ANZ66786.1"/>
    <property type="molecule type" value="Genomic_DNA"/>
</dbReference>
<dbReference type="InterPro" id="IPR013321">
    <property type="entry name" value="Arc_rbn_hlx_hlx"/>
</dbReference>
<evidence type="ECO:0000313" key="1">
    <source>
        <dbReference type="EMBL" id="ANZ66786.1"/>
    </source>
</evidence>
<name>A0A1B2IXH9_9LACO</name>